<sequence length="100" mass="11341">MEILYRPMLVGMELPRPTSKATFSFLRLGLDGDTRIYSFNKEFCWGFVLSAGQLQQEKTSRCWIAYDLTASAAVANSTPLGWCVERFNSGHSGFWFGQVF</sequence>
<evidence type="ECO:0000313" key="2">
    <source>
        <dbReference type="Proteomes" id="UP001162972"/>
    </source>
</evidence>
<comment type="caution">
    <text evidence="1">The sequence shown here is derived from an EMBL/GenBank/DDBJ whole genome shotgun (WGS) entry which is preliminary data.</text>
</comment>
<name>A0AAD6P7Z6_9ROSI</name>
<evidence type="ECO:0000313" key="1">
    <source>
        <dbReference type="EMBL" id="KAJ6419068.1"/>
    </source>
</evidence>
<keyword evidence="2" id="KW-1185">Reference proteome</keyword>
<protein>
    <submittedName>
        <fullName evidence="1">Uncharacterized protein</fullName>
    </submittedName>
</protein>
<accession>A0AAD6P7Z6</accession>
<organism evidence="1 2">
    <name type="scientific">Salix udensis</name>
    <dbReference type="NCBI Taxonomy" id="889485"/>
    <lineage>
        <taxon>Eukaryota</taxon>
        <taxon>Viridiplantae</taxon>
        <taxon>Streptophyta</taxon>
        <taxon>Embryophyta</taxon>
        <taxon>Tracheophyta</taxon>
        <taxon>Spermatophyta</taxon>
        <taxon>Magnoliopsida</taxon>
        <taxon>eudicotyledons</taxon>
        <taxon>Gunneridae</taxon>
        <taxon>Pentapetalae</taxon>
        <taxon>rosids</taxon>
        <taxon>fabids</taxon>
        <taxon>Malpighiales</taxon>
        <taxon>Salicaceae</taxon>
        <taxon>Saliceae</taxon>
        <taxon>Salix</taxon>
    </lineage>
</organism>
<gene>
    <name evidence="1" type="ORF">OIU84_029220</name>
</gene>
<proteinExistence type="predicted"/>
<reference evidence="1 2" key="1">
    <citation type="journal article" date="2023" name="Int. J. Mol. Sci.">
        <title>De Novo Assembly and Annotation of 11 Diverse Shrub Willow (Salix) Genomes Reveals Novel Gene Organization in Sex-Linked Regions.</title>
        <authorList>
            <person name="Hyden B."/>
            <person name="Feng K."/>
            <person name="Yates T.B."/>
            <person name="Jawdy S."/>
            <person name="Cereghino C."/>
            <person name="Smart L.B."/>
            <person name="Muchero W."/>
        </authorList>
    </citation>
    <scope>NUCLEOTIDE SEQUENCE [LARGE SCALE GENOMIC DNA]</scope>
    <source>
        <tissue evidence="1">Shoot tip</tissue>
    </source>
</reference>
<dbReference type="AlphaFoldDB" id="A0AAD6P7Z6"/>
<dbReference type="EMBL" id="JAPFFJ010000009">
    <property type="protein sequence ID" value="KAJ6419068.1"/>
    <property type="molecule type" value="Genomic_DNA"/>
</dbReference>
<dbReference type="Proteomes" id="UP001162972">
    <property type="component" value="Chromosome 7"/>
</dbReference>